<keyword evidence="3" id="KW-1185">Reference proteome</keyword>
<dbReference type="Proteomes" id="UP000886520">
    <property type="component" value="Chromosome 12"/>
</dbReference>
<sequence length="70" mass="6746">MLGSEDGPDAAVDNPGFLDEPDNDEAGSVDGETRGAPVDGAGAGASDGNPNISSGKSTSSMANMLHGAAL</sequence>
<dbReference type="AlphaFoldDB" id="A0A9D4ZGX5"/>
<name>A0A9D4ZGX5_ADICA</name>
<feature type="compositionally biased region" description="Polar residues" evidence="1">
    <location>
        <begin position="48"/>
        <end position="62"/>
    </location>
</feature>
<evidence type="ECO:0000256" key="1">
    <source>
        <dbReference type="SAM" id="MobiDB-lite"/>
    </source>
</evidence>
<gene>
    <name evidence="2" type="ORF">GOP47_0012537</name>
</gene>
<protein>
    <submittedName>
        <fullName evidence="2">Uncharacterized protein</fullName>
    </submittedName>
</protein>
<accession>A0A9D4ZGX5</accession>
<proteinExistence type="predicted"/>
<reference evidence="2" key="1">
    <citation type="submission" date="2021-01" db="EMBL/GenBank/DDBJ databases">
        <title>Adiantum capillus-veneris genome.</title>
        <authorList>
            <person name="Fang Y."/>
            <person name="Liao Q."/>
        </authorList>
    </citation>
    <scope>NUCLEOTIDE SEQUENCE</scope>
    <source>
        <strain evidence="2">H3</strain>
        <tissue evidence="2">Leaf</tissue>
    </source>
</reference>
<evidence type="ECO:0000313" key="2">
    <source>
        <dbReference type="EMBL" id="KAI5072431.1"/>
    </source>
</evidence>
<comment type="caution">
    <text evidence="2">The sequence shown here is derived from an EMBL/GenBank/DDBJ whole genome shotgun (WGS) entry which is preliminary data.</text>
</comment>
<feature type="region of interest" description="Disordered" evidence="1">
    <location>
        <begin position="1"/>
        <end position="70"/>
    </location>
</feature>
<organism evidence="2 3">
    <name type="scientific">Adiantum capillus-veneris</name>
    <name type="common">Maidenhair fern</name>
    <dbReference type="NCBI Taxonomy" id="13818"/>
    <lineage>
        <taxon>Eukaryota</taxon>
        <taxon>Viridiplantae</taxon>
        <taxon>Streptophyta</taxon>
        <taxon>Embryophyta</taxon>
        <taxon>Tracheophyta</taxon>
        <taxon>Polypodiopsida</taxon>
        <taxon>Polypodiidae</taxon>
        <taxon>Polypodiales</taxon>
        <taxon>Pteridineae</taxon>
        <taxon>Pteridaceae</taxon>
        <taxon>Vittarioideae</taxon>
        <taxon>Adiantum</taxon>
    </lineage>
</organism>
<dbReference type="EMBL" id="JABFUD020000012">
    <property type="protein sequence ID" value="KAI5072431.1"/>
    <property type="molecule type" value="Genomic_DNA"/>
</dbReference>
<evidence type="ECO:0000313" key="3">
    <source>
        <dbReference type="Proteomes" id="UP000886520"/>
    </source>
</evidence>